<dbReference type="SUPFAM" id="SSF51735">
    <property type="entry name" value="NAD(P)-binding Rossmann-fold domains"/>
    <property type="match status" value="1"/>
</dbReference>
<dbReference type="PANTHER" id="PTHR32487:SF0">
    <property type="entry name" value="3-OXO-DELTA(4,5)-STEROID 5-BETA-REDUCTASE"/>
    <property type="match status" value="1"/>
</dbReference>
<gene>
    <name evidence="2" type="ORF">B0A48_07151</name>
</gene>
<dbReference type="InterPro" id="IPR055222">
    <property type="entry name" value="PRISE-like_Rossmann-fold"/>
</dbReference>
<dbReference type="InterPro" id="IPR036291">
    <property type="entry name" value="NAD(P)-bd_dom_sf"/>
</dbReference>
<dbReference type="EMBL" id="NAJO01000014">
    <property type="protein sequence ID" value="OQO07454.1"/>
    <property type="molecule type" value="Genomic_DNA"/>
</dbReference>
<name>A0A1V8T842_9PEZI</name>
<evidence type="ECO:0000313" key="2">
    <source>
        <dbReference type="EMBL" id="OQO07454.1"/>
    </source>
</evidence>
<feature type="domain" description="PRISE-like Rossmann-fold" evidence="1">
    <location>
        <begin position="6"/>
        <end position="377"/>
    </location>
</feature>
<comment type="caution">
    <text evidence="2">The sequence shown here is derived from an EMBL/GenBank/DDBJ whole genome shotgun (WGS) entry which is preliminary data.</text>
</comment>
<dbReference type="OrthoDB" id="1731983at2759"/>
<evidence type="ECO:0000259" key="1">
    <source>
        <dbReference type="Pfam" id="PF22917"/>
    </source>
</evidence>
<dbReference type="InParanoid" id="A0A1V8T842"/>
<organism evidence="2 3">
    <name type="scientific">Cryoendolithus antarcticus</name>
    <dbReference type="NCBI Taxonomy" id="1507870"/>
    <lineage>
        <taxon>Eukaryota</taxon>
        <taxon>Fungi</taxon>
        <taxon>Dikarya</taxon>
        <taxon>Ascomycota</taxon>
        <taxon>Pezizomycotina</taxon>
        <taxon>Dothideomycetes</taxon>
        <taxon>Dothideomycetidae</taxon>
        <taxon>Cladosporiales</taxon>
        <taxon>Cladosporiaceae</taxon>
        <taxon>Cryoendolithus</taxon>
    </lineage>
</organism>
<dbReference type="AlphaFoldDB" id="A0A1V8T842"/>
<proteinExistence type="predicted"/>
<keyword evidence="3" id="KW-1185">Reference proteome</keyword>
<dbReference type="Proteomes" id="UP000192596">
    <property type="component" value="Unassembled WGS sequence"/>
</dbReference>
<dbReference type="CDD" id="cd08948">
    <property type="entry name" value="5beta-POR_like_SDR_a"/>
    <property type="match status" value="1"/>
</dbReference>
<sequence length="377" mass="43025">MAPKVAFITGGNGITGSAIIAYLAKHTTKEEWSSIIVTSRSPFKNLVCDPRIKFIALDFTKDSKTLAEEMRETCAPVTHAYFSSYVHKDDFVELNTANRALFENFLGALVDVGQNLQNVTLQTGGKYYNVHLKPVPSPANEDDARLATFDENFYYPQEDCLTERQKGQKWSWNIIRPEAIIGHTSKPNGMNSALTYALYFLVQKELGQEAVMPTNQIYWRGVDDCSDSGLIAELTVWATTNQHAANQAFNAVNGDYFTWRYMWPRIAEYLGAKISPDYQFKKPEPEEGSVQQEFSLAEWAQDKRPVWDRLCEQAGVPEAKASWDAGTWQYQDWVFQRAWNSTISFNKAREFGFTGYRDSYKSIVQAWEDMRKAKQIP</sequence>
<reference evidence="3" key="1">
    <citation type="submission" date="2017-03" db="EMBL/GenBank/DDBJ databases">
        <title>Genomes of endolithic fungi from Antarctica.</title>
        <authorList>
            <person name="Coleine C."/>
            <person name="Masonjones S."/>
            <person name="Stajich J.E."/>
        </authorList>
    </citation>
    <scope>NUCLEOTIDE SEQUENCE [LARGE SCALE GENOMIC DNA]</scope>
    <source>
        <strain evidence="3">CCFEE 5527</strain>
    </source>
</reference>
<evidence type="ECO:0000313" key="3">
    <source>
        <dbReference type="Proteomes" id="UP000192596"/>
    </source>
</evidence>
<dbReference type="STRING" id="1507870.A0A1V8T842"/>
<dbReference type="PANTHER" id="PTHR32487">
    <property type="entry name" value="3-OXO-DELTA(4,5)-STEROID 5-BETA-REDUCTASE"/>
    <property type="match status" value="1"/>
</dbReference>
<dbReference type="Gene3D" id="3.40.50.720">
    <property type="entry name" value="NAD(P)-binding Rossmann-like Domain"/>
    <property type="match status" value="1"/>
</dbReference>
<accession>A0A1V8T842</accession>
<dbReference type="Pfam" id="PF22917">
    <property type="entry name" value="PRISE"/>
    <property type="match status" value="1"/>
</dbReference>
<protein>
    <recommendedName>
        <fullName evidence="1">PRISE-like Rossmann-fold domain-containing protein</fullName>
    </recommendedName>
</protein>